<evidence type="ECO:0000256" key="1">
    <source>
        <dbReference type="SAM" id="SignalP"/>
    </source>
</evidence>
<feature type="chain" id="PRO_5011993115" description="Outer membrane protein beta-barrel domain-containing protein" evidence="1">
    <location>
        <begin position="25"/>
        <end position="1105"/>
    </location>
</feature>
<proteinExistence type="predicted"/>
<keyword evidence="3" id="KW-1185">Reference proteome</keyword>
<sequence length="1105" mass="117963">MMTTKRRFALLLSTAAIIGSAGVAQDGAGFAIVVGGAPVSGDRALANTLPDRQIPQLQQGRIDVIADGLATPRVLDMSIRVDQGRATIQTLSNYPAFISASELRIYDGGKLVSVHPAPIGQNVTIATQENQRIALRVYGQNGRYDETVAIPVDTDRSFDTSLSLAHRSIAVTGGAVTVSATDLPAGASLNAFGDQYTAGPNGRAVIQRILPVGSHVITASANGAASVSPVITIPNGEWETTGRAELTYGKSLSSGDTWNRGQIAFYTRGRTANGWSFVGAADTGERPVDQLFNGFAQSDPLNLLARLNPDLAYATYGDDSTATNDAPTDGRFYLRAERDGSYVMWGNARAPLTSTELMRNERAIYGASGRYEMPSRTTNGDPRLTVSAYAATPDSLSNRDILRGTGGSVYFLNEQFIAPGSEIASIVVADPDTGRVISRRYLTAGTDYDINYTQGLITLAAPLSAAVVDDGALVAAASDQNTQSLVVQYDYAPTGDDIDGYAYGTRVEGWANDRLQIGATATVDRTGSADQTAQGVDIAYHFGESSVITAEAAMTRGPGYGAEFSADGGSIYETTTPTAGNGRAFKLNAEMALSDLGADADGQLRLWSERYSAGFSTPDRQFQTDQTTTGFDVTVNVSDRLAWGIAAERIQSGQSKETEVIGELSYAVSDRWELDFGISHTDKTDTSNPTENGRRTDAAVKATYAPNDDLSAYAFGQSTLHQSGALSRNDRIGIGASYAFTDTLSAAAEVSTGTDGTGGLLRLDYDNGTTTTYFGYELAAGRTISGVDLVGRDKGRFITGGSSQLTSDLNVFSENSYDMFGRHQSIGSTFGAEYRLTNSETISASFETGRIIDPAGDFDRNAISFAYDATYETKNAFSALLEYRRDNGTLSATEVDRETIAVVMDGIVRINDDKRVLLSFDGIRTIGDDATLPAGDYVRAKLGYAYRPTTNDRLNVLASYTYLADDYGQSTDGTDDAAPLQRSHVASINTIYDLTDRWTISGKIGARISQSATDAASAYTDNDAWIAIANARYHLPHEWDALVELRYLNAVDADFAQGGALIALSRKVTDSVSLGIGYNATDFSDDLTDLTRNDQGAFITLMAEF</sequence>
<feature type="signal peptide" evidence="1">
    <location>
        <begin position="1"/>
        <end position="24"/>
    </location>
</feature>
<organism evidence="2 3">
    <name type="scientific">Marivivens niveibacter</name>
    <dbReference type="NCBI Taxonomy" id="1930667"/>
    <lineage>
        <taxon>Bacteria</taxon>
        <taxon>Pseudomonadati</taxon>
        <taxon>Pseudomonadota</taxon>
        <taxon>Alphaproteobacteria</taxon>
        <taxon>Rhodobacterales</taxon>
        <taxon>Paracoccaceae</taxon>
        <taxon>Marivivens group</taxon>
        <taxon>Marivivens</taxon>
    </lineage>
</organism>
<dbReference type="AlphaFoldDB" id="A0A251X2J0"/>
<accession>A0A251X2J0</accession>
<reference evidence="2 3" key="1">
    <citation type="submission" date="2016-12" db="EMBL/GenBank/DDBJ databases">
        <title>The draft genome sequence of HSLHS2.</title>
        <authorList>
            <person name="Hu D."/>
            <person name="Wang L."/>
            <person name="Shao Z."/>
        </authorList>
    </citation>
    <scope>NUCLEOTIDE SEQUENCE [LARGE SCALE GENOMIC DNA]</scope>
    <source>
        <strain evidence="2">MCCC 1A06712</strain>
    </source>
</reference>
<keyword evidence="1" id="KW-0732">Signal</keyword>
<comment type="caution">
    <text evidence="2">The sequence shown here is derived from an EMBL/GenBank/DDBJ whole genome shotgun (WGS) entry which is preliminary data.</text>
</comment>
<evidence type="ECO:0000313" key="2">
    <source>
        <dbReference type="EMBL" id="OUD10598.1"/>
    </source>
</evidence>
<dbReference type="Proteomes" id="UP000194664">
    <property type="component" value="Unassembled WGS sequence"/>
</dbReference>
<dbReference type="SUPFAM" id="SSF56935">
    <property type="entry name" value="Porins"/>
    <property type="match status" value="2"/>
</dbReference>
<evidence type="ECO:0000313" key="3">
    <source>
        <dbReference type="Proteomes" id="UP000194664"/>
    </source>
</evidence>
<dbReference type="OrthoDB" id="9773411at2"/>
<gene>
    <name evidence="2" type="ORF">BVC71_03655</name>
</gene>
<name>A0A251X2J0_9RHOB</name>
<protein>
    <recommendedName>
        <fullName evidence="4">Outer membrane protein beta-barrel domain-containing protein</fullName>
    </recommendedName>
</protein>
<evidence type="ECO:0008006" key="4">
    <source>
        <dbReference type="Google" id="ProtNLM"/>
    </source>
</evidence>
<dbReference type="RefSeq" id="WP_086450246.1">
    <property type="nucleotide sequence ID" value="NZ_MSPP01000001.1"/>
</dbReference>
<dbReference type="EMBL" id="MSPP01000001">
    <property type="protein sequence ID" value="OUD10598.1"/>
    <property type="molecule type" value="Genomic_DNA"/>
</dbReference>